<sequence>MSSFLSSLYRKKRIVPAMIFLSLMLFCLIGLWMTITDGVSVSSFVNKANGIVFFLGVIGGIFPFSLPLLLIIPYIFSFFLNVPVRGLRGNEDKSLGELHFYPSNEGVMSLEWRGEDGTYHILQLEGEKVALAFVRHTVSGEFFFLESGIEPLGIVSGGLTIPVSDLPEESTPWFYSLRSASFQDSILYQNTYPALKYLSPGYFSVWSYKDIDGQLRIIRK</sequence>
<gene>
    <name evidence="2" type="ORF">EXM22_02565</name>
</gene>
<reference evidence="2 3" key="1">
    <citation type="submission" date="2019-02" db="EMBL/GenBank/DDBJ databases">
        <title>Complete Genome Sequence and Methylome Analysis of free living Spirochaetas.</title>
        <authorList>
            <person name="Fomenkov A."/>
            <person name="Dubinina G."/>
            <person name="Leshcheva N."/>
            <person name="Mikheeva N."/>
            <person name="Grabovich M."/>
            <person name="Vincze T."/>
            <person name="Roberts R.J."/>
        </authorList>
    </citation>
    <scope>NUCLEOTIDE SEQUENCE [LARGE SCALE GENOMIC DNA]</scope>
    <source>
        <strain evidence="2 3">K2</strain>
    </source>
</reference>
<name>A0A5C1QIR6_9SPIO</name>
<dbReference type="RefSeq" id="WP_149485012.1">
    <property type="nucleotide sequence ID" value="NZ_CP036150.1"/>
</dbReference>
<dbReference type="AlphaFoldDB" id="A0A5C1QIR6"/>
<evidence type="ECO:0000313" key="3">
    <source>
        <dbReference type="Proteomes" id="UP000324209"/>
    </source>
</evidence>
<dbReference type="KEGG" id="ock:EXM22_02565"/>
<feature type="transmembrane region" description="Helical" evidence="1">
    <location>
        <begin position="53"/>
        <end position="80"/>
    </location>
</feature>
<protein>
    <submittedName>
        <fullName evidence="2">Uncharacterized protein</fullName>
    </submittedName>
</protein>
<accession>A0A5C1QIR6</accession>
<keyword evidence="1" id="KW-0812">Transmembrane</keyword>
<dbReference type="OrthoDB" id="9926186at2"/>
<proteinExistence type="predicted"/>
<organism evidence="2 3">
    <name type="scientific">Oceanispirochaeta crateris</name>
    <dbReference type="NCBI Taxonomy" id="2518645"/>
    <lineage>
        <taxon>Bacteria</taxon>
        <taxon>Pseudomonadati</taxon>
        <taxon>Spirochaetota</taxon>
        <taxon>Spirochaetia</taxon>
        <taxon>Spirochaetales</taxon>
        <taxon>Spirochaetaceae</taxon>
        <taxon>Oceanispirochaeta</taxon>
    </lineage>
</organism>
<keyword evidence="1" id="KW-1133">Transmembrane helix</keyword>
<feature type="transmembrane region" description="Helical" evidence="1">
    <location>
        <begin position="14"/>
        <end position="33"/>
    </location>
</feature>
<keyword evidence="1" id="KW-0472">Membrane</keyword>
<keyword evidence="3" id="KW-1185">Reference proteome</keyword>
<evidence type="ECO:0000256" key="1">
    <source>
        <dbReference type="SAM" id="Phobius"/>
    </source>
</evidence>
<evidence type="ECO:0000313" key="2">
    <source>
        <dbReference type="EMBL" id="QEN06930.1"/>
    </source>
</evidence>
<dbReference type="Proteomes" id="UP000324209">
    <property type="component" value="Chromosome"/>
</dbReference>
<dbReference type="EMBL" id="CP036150">
    <property type="protein sequence ID" value="QEN06930.1"/>
    <property type="molecule type" value="Genomic_DNA"/>
</dbReference>